<dbReference type="InterPro" id="IPR009061">
    <property type="entry name" value="DNA-bd_dom_put_sf"/>
</dbReference>
<sequence length="88" mass="9723">MQVGISDQKRFYTLPEIIEITGVSLSTLYKLRSTGDLIFRKFGGRTVVLKGDFDAYVADLPICQAEPQPGITGRRKRAVARPAASPRL</sequence>
<feature type="domain" description="Helix-turn-helix" evidence="1">
    <location>
        <begin position="11"/>
        <end position="58"/>
    </location>
</feature>
<dbReference type="InterPro" id="IPR041657">
    <property type="entry name" value="HTH_17"/>
</dbReference>
<keyword evidence="3" id="KW-1185">Reference proteome</keyword>
<dbReference type="AlphaFoldDB" id="A0AAF1KWH2"/>
<dbReference type="Proteomes" id="UP000249499">
    <property type="component" value="Chromosome"/>
</dbReference>
<evidence type="ECO:0000313" key="3">
    <source>
        <dbReference type="Proteomes" id="UP000249499"/>
    </source>
</evidence>
<dbReference type="SUPFAM" id="SSF46955">
    <property type="entry name" value="Putative DNA-binding domain"/>
    <property type="match status" value="1"/>
</dbReference>
<gene>
    <name evidence="2" type="ORF">PR017_07130</name>
</gene>
<dbReference type="Pfam" id="PF12728">
    <property type="entry name" value="HTH_17"/>
    <property type="match status" value="1"/>
</dbReference>
<name>A0AAF1KWH2_9HYPH</name>
<dbReference type="RefSeq" id="WP_111221951.1">
    <property type="nucleotide sequence ID" value="NZ_CP117255.1"/>
</dbReference>
<reference evidence="3" key="2">
    <citation type="journal article" date="2023" name="MicrobiologyOpen">
        <title>Genomics of the tumorigenes clade of the family Rhizobiaceae and description of Rhizobium rhododendri sp. nov.</title>
        <authorList>
            <person name="Kuzmanovic N."/>
            <person name="diCenzo G.C."/>
            <person name="Bunk B."/>
            <person name="Sproeer C."/>
            <person name="Fruehling A."/>
            <person name="Neumann-Schaal M."/>
            <person name="Overmann J."/>
            <person name="Smalla K."/>
        </authorList>
    </citation>
    <scope>NUCLEOTIDE SEQUENCE [LARGE SCALE GENOMIC DNA]</scope>
    <source>
        <strain evidence="3">1078</strain>
    </source>
</reference>
<reference evidence="2 3" key="1">
    <citation type="journal article" date="2018" name="Sci. Rep.">
        <title>Rhizobium tumorigenes sp. nov., a novel plant tumorigenic bacterium isolated from cane gall tumors on thornless blackberry.</title>
        <authorList>
            <person name="Kuzmanovi N."/>
            <person name="Smalla K."/>
            <person name="Gronow S."/>
            <person name="PuBawska J."/>
        </authorList>
    </citation>
    <scope>NUCLEOTIDE SEQUENCE [LARGE SCALE GENOMIC DNA]</scope>
    <source>
        <strain evidence="2 3">1078</strain>
    </source>
</reference>
<dbReference type="EMBL" id="CP117255">
    <property type="protein sequence ID" value="WFR96879.1"/>
    <property type="molecule type" value="Genomic_DNA"/>
</dbReference>
<dbReference type="KEGG" id="rtu:PR017_07130"/>
<accession>A0AAF1KWH2</accession>
<protein>
    <submittedName>
        <fullName evidence="2">Helix-turn-helix domain-containing protein</fullName>
    </submittedName>
</protein>
<proteinExistence type="predicted"/>
<evidence type="ECO:0000259" key="1">
    <source>
        <dbReference type="Pfam" id="PF12728"/>
    </source>
</evidence>
<evidence type="ECO:0000313" key="2">
    <source>
        <dbReference type="EMBL" id="WFR96879.1"/>
    </source>
</evidence>
<organism evidence="2 3">
    <name type="scientific">Rhizobium tumorigenes</name>
    <dbReference type="NCBI Taxonomy" id="2041385"/>
    <lineage>
        <taxon>Bacteria</taxon>
        <taxon>Pseudomonadati</taxon>
        <taxon>Pseudomonadota</taxon>
        <taxon>Alphaproteobacteria</taxon>
        <taxon>Hyphomicrobiales</taxon>
        <taxon>Rhizobiaceae</taxon>
        <taxon>Rhizobium/Agrobacterium group</taxon>
        <taxon>Rhizobium</taxon>
    </lineage>
</organism>